<name>A0A392R1I4_9FABA</name>
<comment type="caution">
    <text evidence="2">The sequence shown here is derived from an EMBL/GenBank/DDBJ whole genome shotgun (WGS) entry which is preliminary data.</text>
</comment>
<feature type="region of interest" description="Disordered" evidence="1">
    <location>
        <begin position="1"/>
        <end position="31"/>
    </location>
</feature>
<dbReference type="EMBL" id="LXQA010179740">
    <property type="protein sequence ID" value="MCI30453.1"/>
    <property type="molecule type" value="Genomic_DNA"/>
</dbReference>
<evidence type="ECO:0000313" key="3">
    <source>
        <dbReference type="Proteomes" id="UP000265520"/>
    </source>
</evidence>
<dbReference type="Proteomes" id="UP000265520">
    <property type="component" value="Unassembled WGS sequence"/>
</dbReference>
<keyword evidence="3" id="KW-1185">Reference proteome</keyword>
<reference evidence="2 3" key="1">
    <citation type="journal article" date="2018" name="Front. Plant Sci.">
        <title>Red Clover (Trifolium pratense) and Zigzag Clover (T. medium) - A Picture of Genomic Similarities and Differences.</title>
        <authorList>
            <person name="Dluhosova J."/>
            <person name="Istvanek J."/>
            <person name="Nedelnik J."/>
            <person name="Repkova J."/>
        </authorList>
    </citation>
    <scope>NUCLEOTIDE SEQUENCE [LARGE SCALE GENOMIC DNA]</scope>
    <source>
        <strain evidence="3">cv. 10/8</strain>
        <tissue evidence="2">Leaf</tissue>
    </source>
</reference>
<protein>
    <submittedName>
        <fullName evidence="2">Uncharacterized protein</fullName>
    </submittedName>
</protein>
<proteinExistence type="predicted"/>
<feature type="non-terminal residue" evidence="2">
    <location>
        <position position="146"/>
    </location>
</feature>
<dbReference type="AlphaFoldDB" id="A0A392R1I4"/>
<sequence>MTRTQWRRFQRQKKLASQDAQAGGNANTVKQVEVARRPIKEIIAPPSDPSKTEDLGAEDEFMDDDLLEFEGELDILVNVVSIMPIEYDVWSEITDEKDDFEEPEMANHKPMCYYVMNNGCMEEKQVVFERPHEGMKNHLKPLFIRA</sequence>
<organism evidence="2 3">
    <name type="scientific">Trifolium medium</name>
    <dbReference type="NCBI Taxonomy" id="97028"/>
    <lineage>
        <taxon>Eukaryota</taxon>
        <taxon>Viridiplantae</taxon>
        <taxon>Streptophyta</taxon>
        <taxon>Embryophyta</taxon>
        <taxon>Tracheophyta</taxon>
        <taxon>Spermatophyta</taxon>
        <taxon>Magnoliopsida</taxon>
        <taxon>eudicotyledons</taxon>
        <taxon>Gunneridae</taxon>
        <taxon>Pentapetalae</taxon>
        <taxon>rosids</taxon>
        <taxon>fabids</taxon>
        <taxon>Fabales</taxon>
        <taxon>Fabaceae</taxon>
        <taxon>Papilionoideae</taxon>
        <taxon>50 kb inversion clade</taxon>
        <taxon>NPAAA clade</taxon>
        <taxon>Hologalegina</taxon>
        <taxon>IRL clade</taxon>
        <taxon>Trifolieae</taxon>
        <taxon>Trifolium</taxon>
    </lineage>
</organism>
<evidence type="ECO:0000256" key="1">
    <source>
        <dbReference type="SAM" id="MobiDB-lite"/>
    </source>
</evidence>
<feature type="compositionally biased region" description="Polar residues" evidence="1">
    <location>
        <begin position="18"/>
        <end position="30"/>
    </location>
</feature>
<accession>A0A392R1I4</accession>
<feature type="compositionally biased region" description="Basic residues" evidence="1">
    <location>
        <begin position="1"/>
        <end position="14"/>
    </location>
</feature>
<evidence type="ECO:0000313" key="2">
    <source>
        <dbReference type="EMBL" id="MCI30453.1"/>
    </source>
</evidence>